<keyword evidence="2" id="KW-1185">Reference proteome</keyword>
<protein>
    <recommendedName>
        <fullName evidence="3">DUF4283 domain-containing protein</fullName>
    </recommendedName>
</protein>
<dbReference type="EMBL" id="JAYWIO010000003">
    <property type="protein sequence ID" value="KAK7272804.1"/>
    <property type="molecule type" value="Genomic_DNA"/>
</dbReference>
<evidence type="ECO:0000313" key="1">
    <source>
        <dbReference type="EMBL" id="KAK7272804.1"/>
    </source>
</evidence>
<sequence length="577" mass="64074">MDVKVMSDSNKDWPRLEGKTNATISFSGVQSQKQESCPAYVVKEPEVHKRGLELKVCEETMAWLQSFFVGKVMRVEDLDTMQYKLQCTGVPALVWCEKTFKHLAAEVGSVILVDEGIENRSRMDKGRVLISTPLACSIDAVITITVEGEDFDVRLLEEYTGCCSFHNNDFMESDPFSWLNSEDRWVKEHDDDVESKTTVFFAGDVAASDEEDSAFLNSNCEKVAVTIHEKEAVVVEGESAASREVVTVGSIDEEWGVMSVLERNKAGGLGLRAVPEIKGKELTVIHDQDKGCDIPLLAAACLDRDQMSMDVVPLKCVDEKAWLGVGASFSAEVDSVGIATSCGLALVDTVKSTPKFKKKKKIRGPGVKKSRKKSFLPSFYRKKKMRMFKGEYGGGLDPSFEEFLDCEGTMLPAEIKNCNKERELEIVLQRGNLVEDARRLWEMGKELGVLSVDEDEPIIHKLMLLEMNALGIVDDGEDVVSGGRAKGKEIFELARSVAADFVCFMETKLVSVDRASCRRLWYDGDDFDFIAFPTDDNSGGLLSMWRRSCFSLVRHEVGVGFILVEGVWGDGAELCVL</sequence>
<accession>A0AAN9FAP0</accession>
<comment type="caution">
    <text evidence="1">The sequence shown here is derived from an EMBL/GenBank/DDBJ whole genome shotgun (WGS) entry which is preliminary data.</text>
</comment>
<reference evidence="1 2" key="1">
    <citation type="submission" date="2024-01" db="EMBL/GenBank/DDBJ databases">
        <title>The genomes of 5 underutilized Papilionoideae crops provide insights into root nodulation and disease resistanc.</title>
        <authorList>
            <person name="Yuan L."/>
        </authorList>
    </citation>
    <scope>NUCLEOTIDE SEQUENCE [LARGE SCALE GENOMIC DNA]</scope>
    <source>
        <strain evidence="1">ZHUSHIDOU_FW_LH</strain>
        <tissue evidence="1">Leaf</tissue>
    </source>
</reference>
<evidence type="ECO:0008006" key="3">
    <source>
        <dbReference type="Google" id="ProtNLM"/>
    </source>
</evidence>
<proteinExistence type="predicted"/>
<name>A0AAN9FAP0_CROPI</name>
<dbReference type="Proteomes" id="UP001372338">
    <property type="component" value="Unassembled WGS sequence"/>
</dbReference>
<evidence type="ECO:0000313" key="2">
    <source>
        <dbReference type="Proteomes" id="UP001372338"/>
    </source>
</evidence>
<gene>
    <name evidence="1" type="ORF">RIF29_13844</name>
</gene>
<organism evidence="1 2">
    <name type="scientific">Crotalaria pallida</name>
    <name type="common">Smooth rattlebox</name>
    <name type="synonym">Crotalaria striata</name>
    <dbReference type="NCBI Taxonomy" id="3830"/>
    <lineage>
        <taxon>Eukaryota</taxon>
        <taxon>Viridiplantae</taxon>
        <taxon>Streptophyta</taxon>
        <taxon>Embryophyta</taxon>
        <taxon>Tracheophyta</taxon>
        <taxon>Spermatophyta</taxon>
        <taxon>Magnoliopsida</taxon>
        <taxon>eudicotyledons</taxon>
        <taxon>Gunneridae</taxon>
        <taxon>Pentapetalae</taxon>
        <taxon>rosids</taxon>
        <taxon>fabids</taxon>
        <taxon>Fabales</taxon>
        <taxon>Fabaceae</taxon>
        <taxon>Papilionoideae</taxon>
        <taxon>50 kb inversion clade</taxon>
        <taxon>genistoids sensu lato</taxon>
        <taxon>core genistoids</taxon>
        <taxon>Crotalarieae</taxon>
        <taxon>Crotalaria</taxon>
    </lineage>
</organism>
<dbReference type="AlphaFoldDB" id="A0AAN9FAP0"/>